<dbReference type="RefSeq" id="WP_169297074.1">
    <property type="nucleotide sequence ID" value="NZ_JABBNI010000013.1"/>
</dbReference>
<keyword evidence="3" id="KW-1185">Reference proteome</keyword>
<evidence type="ECO:0000313" key="3">
    <source>
        <dbReference type="Proteomes" id="UP000537131"/>
    </source>
</evidence>
<protein>
    <submittedName>
        <fullName evidence="2">Uncharacterized protein</fullName>
    </submittedName>
</protein>
<proteinExistence type="predicted"/>
<feature type="region of interest" description="Disordered" evidence="1">
    <location>
        <begin position="1"/>
        <end position="20"/>
    </location>
</feature>
<sequence length="142" mass="15761">MENCTNVLSTNNSINKNKTSNTTKKLNEKSFGNIFNRIITNKINNSTKSNLTAVSTSSIEDINEKLEAEMEQKADAAVERLAGFFGIGKTLMKAILKSMKISPTELLDPSRKKDIIKTLTKKFGLGKDRTEALTSLITDFQK</sequence>
<gene>
    <name evidence="2" type="ORF">HBE96_07170</name>
</gene>
<dbReference type="Proteomes" id="UP000537131">
    <property type="component" value="Unassembled WGS sequence"/>
</dbReference>
<organism evidence="2 3">
    <name type="scientific">Clostridium muellerianum</name>
    <dbReference type="NCBI Taxonomy" id="2716538"/>
    <lineage>
        <taxon>Bacteria</taxon>
        <taxon>Bacillati</taxon>
        <taxon>Bacillota</taxon>
        <taxon>Clostridia</taxon>
        <taxon>Eubacteriales</taxon>
        <taxon>Clostridiaceae</taxon>
        <taxon>Clostridium</taxon>
    </lineage>
</organism>
<dbReference type="EMBL" id="JABBNI010000013">
    <property type="protein sequence ID" value="NMM62473.1"/>
    <property type="molecule type" value="Genomic_DNA"/>
</dbReference>
<comment type="caution">
    <text evidence="2">The sequence shown here is derived from an EMBL/GenBank/DDBJ whole genome shotgun (WGS) entry which is preliminary data.</text>
</comment>
<dbReference type="AlphaFoldDB" id="A0A7Y0EFI3"/>
<name>A0A7Y0EFI3_9CLOT</name>
<feature type="compositionally biased region" description="Low complexity" evidence="1">
    <location>
        <begin position="9"/>
        <end position="20"/>
    </location>
</feature>
<reference evidence="2 3" key="1">
    <citation type="submission" date="2020-06" db="EMBL/GenBank/DDBJ databases">
        <title>Complete Genome Sequence of Clostridium muelleri sp. nov. P21T, an Acid-Alcohol Producing Acetogen Isolated from Old Hay.</title>
        <authorList>
            <person name="Duncan K.E."/>
            <person name="Tanner R.S."/>
        </authorList>
    </citation>
    <scope>NUCLEOTIDE SEQUENCE [LARGE SCALE GENOMIC DNA]</scope>
    <source>
        <strain evidence="2 3">P21</strain>
    </source>
</reference>
<evidence type="ECO:0000256" key="1">
    <source>
        <dbReference type="SAM" id="MobiDB-lite"/>
    </source>
</evidence>
<evidence type="ECO:0000313" key="2">
    <source>
        <dbReference type="EMBL" id="NMM62473.1"/>
    </source>
</evidence>
<accession>A0A7Y0EFI3</accession>